<protein>
    <submittedName>
        <fullName evidence="1">Uncharacterized protein</fullName>
    </submittedName>
</protein>
<evidence type="ECO:0000313" key="1">
    <source>
        <dbReference type="EMBL" id="VUZ46515.1"/>
    </source>
</evidence>
<accession>A0A564YGW2</accession>
<evidence type="ECO:0000313" key="2">
    <source>
        <dbReference type="Proteomes" id="UP000321570"/>
    </source>
</evidence>
<dbReference type="EMBL" id="CABIJS010000221">
    <property type="protein sequence ID" value="VUZ46515.1"/>
    <property type="molecule type" value="Genomic_DNA"/>
</dbReference>
<dbReference type="Proteomes" id="UP000321570">
    <property type="component" value="Unassembled WGS sequence"/>
</dbReference>
<organism evidence="1 2">
    <name type="scientific">Hymenolepis diminuta</name>
    <name type="common">Rat tapeworm</name>
    <dbReference type="NCBI Taxonomy" id="6216"/>
    <lineage>
        <taxon>Eukaryota</taxon>
        <taxon>Metazoa</taxon>
        <taxon>Spiralia</taxon>
        <taxon>Lophotrochozoa</taxon>
        <taxon>Platyhelminthes</taxon>
        <taxon>Cestoda</taxon>
        <taxon>Eucestoda</taxon>
        <taxon>Cyclophyllidea</taxon>
        <taxon>Hymenolepididae</taxon>
        <taxon>Hymenolepis</taxon>
    </lineage>
</organism>
<name>A0A564YGW2_HYMDI</name>
<dbReference type="AlphaFoldDB" id="A0A564YGW2"/>
<gene>
    <name evidence="1" type="ORF">WMSIL1_LOCUS6189</name>
</gene>
<reference evidence="1 2" key="1">
    <citation type="submission" date="2019-07" db="EMBL/GenBank/DDBJ databases">
        <authorList>
            <person name="Jastrzebski P J."/>
            <person name="Paukszto L."/>
            <person name="Jastrzebski P J."/>
        </authorList>
    </citation>
    <scope>NUCLEOTIDE SEQUENCE [LARGE SCALE GENOMIC DNA]</scope>
    <source>
        <strain evidence="1 2">WMS-il1</strain>
    </source>
</reference>
<keyword evidence="2" id="KW-1185">Reference proteome</keyword>
<proteinExistence type="predicted"/>
<sequence length="100" mass="11318">MNEGAMVQLITVKAQSKPSIIRKCGNVKTHIKSDEKRTSSESKWSRFGEVNEESMTGLKVQSDYVIIGSNHLSQPSIYWFSSAILTRARSRRAKQASWRS</sequence>